<feature type="non-terminal residue" evidence="3">
    <location>
        <position position="126"/>
    </location>
</feature>
<gene>
    <name evidence="3" type="ORF">NW755_008939</name>
</gene>
<name>A0A9W8R1J2_9HYPO</name>
<dbReference type="AlphaFoldDB" id="A0A9W8R1J2"/>
<dbReference type="PROSITE" id="PS50048">
    <property type="entry name" value="ZN2_CY6_FUNGAL_2"/>
    <property type="match status" value="1"/>
</dbReference>
<evidence type="ECO:0000313" key="3">
    <source>
        <dbReference type="EMBL" id="KAJ4185026.1"/>
    </source>
</evidence>
<dbReference type="InterPro" id="IPR036864">
    <property type="entry name" value="Zn2-C6_fun-type_DNA-bd_sf"/>
</dbReference>
<protein>
    <recommendedName>
        <fullName evidence="2">Zn(2)-C6 fungal-type domain-containing protein</fullName>
    </recommendedName>
</protein>
<organism evidence="3 4">
    <name type="scientific">Fusarium falciforme</name>
    <dbReference type="NCBI Taxonomy" id="195108"/>
    <lineage>
        <taxon>Eukaryota</taxon>
        <taxon>Fungi</taxon>
        <taxon>Dikarya</taxon>
        <taxon>Ascomycota</taxon>
        <taxon>Pezizomycotina</taxon>
        <taxon>Sordariomycetes</taxon>
        <taxon>Hypocreomycetidae</taxon>
        <taxon>Hypocreales</taxon>
        <taxon>Nectriaceae</taxon>
        <taxon>Fusarium</taxon>
        <taxon>Fusarium solani species complex</taxon>
    </lineage>
</organism>
<keyword evidence="4" id="KW-1185">Reference proteome</keyword>
<dbReference type="Gene3D" id="4.10.240.10">
    <property type="entry name" value="Zn(2)-C6 fungal-type DNA-binding domain"/>
    <property type="match status" value="1"/>
</dbReference>
<comment type="caution">
    <text evidence="3">The sequence shown here is derived from an EMBL/GenBank/DDBJ whole genome shotgun (WGS) entry which is preliminary data.</text>
</comment>
<dbReference type="GO" id="GO:0008270">
    <property type="term" value="F:zinc ion binding"/>
    <property type="evidence" value="ECO:0007669"/>
    <property type="project" value="InterPro"/>
</dbReference>
<dbReference type="EMBL" id="JAOQAV010000025">
    <property type="protein sequence ID" value="KAJ4185026.1"/>
    <property type="molecule type" value="Genomic_DNA"/>
</dbReference>
<dbReference type="Proteomes" id="UP001152087">
    <property type="component" value="Unassembled WGS sequence"/>
</dbReference>
<keyword evidence="1" id="KW-0539">Nucleus</keyword>
<dbReference type="SUPFAM" id="SSF57701">
    <property type="entry name" value="Zn2/Cys6 DNA-binding domain"/>
    <property type="match status" value="1"/>
</dbReference>
<evidence type="ECO:0000256" key="1">
    <source>
        <dbReference type="ARBA" id="ARBA00023242"/>
    </source>
</evidence>
<sequence>MAPSTSTPSNLHRAPVACLKCRVAKVRCLISKDSDRCNRCITNNHVDCVFCQPKRAKNRVHPHSRRLRRTTLAYEDVAAQSTLASPTADDTISVPQPPTPVSYEALGVGHVQQTLITPETRARIVA</sequence>
<dbReference type="GO" id="GO:0000981">
    <property type="term" value="F:DNA-binding transcription factor activity, RNA polymerase II-specific"/>
    <property type="evidence" value="ECO:0007669"/>
    <property type="project" value="InterPro"/>
</dbReference>
<evidence type="ECO:0000259" key="2">
    <source>
        <dbReference type="PROSITE" id="PS50048"/>
    </source>
</evidence>
<dbReference type="OrthoDB" id="3163292at2759"/>
<evidence type="ECO:0000313" key="4">
    <source>
        <dbReference type="Proteomes" id="UP001152087"/>
    </source>
</evidence>
<feature type="domain" description="Zn(2)-C6 fungal-type" evidence="2">
    <location>
        <begin position="17"/>
        <end position="50"/>
    </location>
</feature>
<reference evidence="3" key="1">
    <citation type="submission" date="2022-09" db="EMBL/GenBank/DDBJ databases">
        <title>Fusarium specimens isolated from Avocado Roots.</title>
        <authorList>
            <person name="Stajich J."/>
            <person name="Roper C."/>
            <person name="Heimlech-Rivalta G."/>
        </authorList>
    </citation>
    <scope>NUCLEOTIDE SEQUENCE</scope>
    <source>
        <strain evidence="3">A02</strain>
    </source>
</reference>
<dbReference type="InterPro" id="IPR001138">
    <property type="entry name" value="Zn2Cys6_DnaBD"/>
</dbReference>
<proteinExistence type="predicted"/>
<dbReference type="PROSITE" id="PS00463">
    <property type="entry name" value="ZN2_CY6_FUNGAL_1"/>
    <property type="match status" value="1"/>
</dbReference>
<accession>A0A9W8R1J2</accession>